<dbReference type="AlphaFoldDB" id="A0A4Y2VEV0"/>
<feature type="compositionally biased region" description="Polar residues" evidence="1">
    <location>
        <begin position="109"/>
        <end position="128"/>
    </location>
</feature>
<reference evidence="2 3" key="1">
    <citation type="journal article" date="2019" name="Sci. Rep.">
        <title>Orb-weaving spider Araneus ventricosus genome elucidates the spidroin gene catalogue.</title>
        <authorList>
            <person name="Kono N."/>
            <person name="Nakamura H."/>
            <person name="Ohtoshi R."/>
            <person name="Moran D.A.P."/>
            <person name="Shinohara A."/>
            <person name="Yoshida Y."/>
            <person name="Fujiwara M."/>
            <person name="Mori M."/>
            <person name="Tomita M."/>
            <person name="Arakawa K."/>
        </authorList>
    </citation>
    <scope>NUCLEOTIDE SEQUENCE [LARGE SCALE GENOMIC DNA]</scope>
</reference>
<protein>
    <submittedName>
        <fullName evidence="2">Uncharacterized protein</fullName>
    </submittedName>
</protein>
<proteinExistence type="predicted"/>
<dbReference type="EMBL" id="BGPR01045724">
    <property type="protein sequence ID" value="GBO22646.1"/>
    <property type="molecule type" value="Genomic_DNA"/>
</dbReference>
<gene>
    <name evidence="2" type="ORF">AVEN_156509_1</name>
</gene>
<name>A0A4Y2VEV0_ARAVE</name>
<organism evidence="2 3">
    <name type="scientific">Araneus ventricosus</name>
    <name type="common">Orbweaver spider</name>
    <name type="synonym">Epeira ventricosa</name>
    <dbReference type="NCBI Taxonomy" id="182803"/>
    <lineage>
        <taxon>Eukaryota</taxon>
        <taxon>Metazoa</taxon>
        <taxon>Ecdysozoa</taxon>
        <taxon>Arthropoda</taxon>
        <taxon>Chelicerata</taxon>
        <taxon>Arachnida</taxon>
        <taxon>Araneae</taxon>
        <taxon>Araneomorphae</taxon>
        <taxon>Entelegynae</taxon>
        <taxon>Araneoidea</taxon>
        <taxon>Araneidae</taxon>
        <taxon>Araneus</taxon>
    </lineage>
</organism>
<keyword evidence="3" id="KW-1185">Reference proteome</keyword>
<evidence type="ECO:0000256" key="1">
    <source>
        <dbReference type="SAM" id="MobiDB-lite"/>
    </source>
</evidence>
<feature type="region of interest" description="Disordered" evidence="1">
    <location>
        <begin position="99"/>
        <end position="131"/>
    </location>
</feature>
<sequence length="152" mass="16793">MGIPAQDREFPGPMPLQGCLYSQCSLRRGEEGVFCTLIFSLEINSSYRCFHMPTFRIDLNYRKRLCLGSFRTSSRNWGIPAPGQGILWSIDSLKGSGWGKLDEQRGENDNASSTPVIKRTPTLTSGHSTKCPCAANGQIPVVSPSKEPDQVR</sequence>
<evidence type="ECO:0000313" key="2">
    <source>
        <dbReference type="EMBL" id="GBO22646.1"/>
    </source>
</evidence>
<evidence type="ECO:0000313" key="3">
    <source>
        <dbReference type="Proteomes" id="UP000499080"/>
    </source>
</evidence>
<dbReference type="Proteomes" id="UP000499080">
    <property type="component" value="Unassembled WGS sequence"/>
</dbReference>
<comment type="caution">
    <text evidence="2">The sequence shown here is derived from an EMBL/GenBank/DDBJ whole genome shotgun (WGS) entry which is preliminary data.</text>
</comment>
<accession>A0A4Y2VEV0</accession>